<evidence type="ECO:0000313" key="5">
    <source>
        <dbReference type="Proteomes" id="UP001501565"/>
    </source>
</evidence>
<dbReference type="SUPFAM" id="SSF51735">
    <property type="entry name" value="NAD(P)-binding Rossmann-fold domains"/>
    <property type="match status" value="1"/>
</dbReference>
<comment type="similarity">
    <text evidence="2">Belongs to the NAD(P)-dependent epimerase/dehydratase family.</text>
</comment>
<dbReference type="CDD" id="cd02440">
    <property type="entry name" value="AdoMet_MTases"/>
    <property type="match status" value="1"/>
</dbReference>
<evidence type="ECO:0000256" key="1">
    <source>
        <dbReference type="ARBA" id="ARBA00005125"/>
    </source>
</evidence>
<dbReference type="EMBL" id="BAABBN010000003">
    <property type="protein sequence ID" value="GAA3910787.1"/>
    <property type="molecule type" value="Genomic_DNA"/>
</dbReference>
<feature type="domain" description="NAD-dependent epimerase/dehydratase" evidence="3">
    <location>
        <begin position="4"/>
        <end position="134"/>
    </location>
</feature>
<dbReference type="PANTHER" id="PTHR43000">
    <property type="entry name" value="DTDP-D-GLUCOSE 4,6-DEHYDRATASE-RELATED"/>
    <property type="match status" value="1"/>
</dbReference>
<comment type="caution">
    <text evidence="4">The sequence shown here is derived from an EMBL/GenBank/DDBJ whole genome shotgun (WGS) entry which is preliminary data.</text>
</comment>
<accession>A0ABP7M2Y2</accession>
<dbReference type="CDD" id="cd08946">
    <property type="entry name" value="SDR_e"/>
    <property type="match status" value="1"/>
</dbReference>
<sequence length="350" mass="39482">MNKVYVLGGAGFIGRRLAVHHRSLGDEVVVVDIFDKLIHNEKNLADYDELSGINVIVDDFVSQNVLNLISKNKPDIIYNLVSQTGTADSNERLDYYLNENVSKHTRLANFLNEINFPLQFILTSSRAVYGNGCFRDKSGQVTLSENRTLDNLQKGVFEYNWEGDPNNVFVPHSYSMPTLPISFYGTSKLYQENVFQSVVRNKFVNCIIVRLQNVIGVGQSMFNPYTGLLCWFHKTLSSGGNVSVFEDGKITRDFIDVDDVAFILERLSRNKNSLPILDIGVGKETQLLEIANLLKKEVGKGDVKTTKQFREGDCRRGVASILELNLLVPEYKPTPLAHTLSKFCEYVQSH</sequence>
<dbReference type="RefSeq" id="WP_344794495.1">
    <property type="nucleotide sequence ID" value="NZ_BAABBN010000003.1"/>
</dbReference>
<reference evidence="5" key="1">
    <citation type="journal article" date="2019" name="Int. J. Syst. Evol. Microbiol.">
        <title>The Global Catalogue of Microorganisms (GCM) 10K type strain sequencing project: providing services to taxonomists for standard genome sequencing and annotation.</title>
        <authorList>
            <consortium name="The Broad Institute Genomics Platform"/>
            <consortium name="The Broad Institute Genome Sequencing Center for Infectious Disease"/>
            <person name="Wu L."/>
            <person name="Ma J."/>
        </authorList>
    </citation>
    <scope>NUCLEOTIDE SEQUENCE [LARGE SCALE GENOMIC DNA]</scope>
    <source>
        <strain evidence="5">JCM 17551</strain>
    </source>
</reference>
<feature type="domain" description="NAD-dependent epimerase/dehydratase" evidence="3">
    <location>
        <begin position="175"/>
        <end position="272"/>
    </location>
</feature>
<comment type="pathway">
    <text evidence="1">Bacterial outer membrane biogenesis; LPS O-antigen biosynthesis.</text>
</comment>
<evidence type="ECO:0000256" key="2">
    <source>
        <dbReference type="ARBA" id="ARBA00007637"/>
    </source>
</evidence>
<proteinExistence type="inferred from homology"/>
<dbReference type="Gene3D" id="3.40.50.720">
    <property type="entry name" value="NAD(P)-binding Rossmann-like Domain"/>
    <property type="match status" value="1"/>
</dbReference>
<dbReference type="Proteomes" id="UP001501565">
    <property type="component" value="Unassembled WGS sequence"/>
</dbReference>
<gene>
    <name evidence="4" type="ORF">GCM10022277_01750</name>
</gene>
<evidence type="ECO:0000259" key="3">
    <source>
        <dbReference type="Pfam" id="PF01370"/>
    </source>
</evidence>
<organism evidence="4 5">
    <name type="scientific">Litoribacillus peritrichatus</name>
    <dbReference type="NCBI Taxonomy" id="718191"/>
    <lineage>
        <taxon>Bacteria</taxon>
        <taxon>Pseudomonadati</taxon>
        <taxon>Pseudomonadota</taxon>
        <taxon>Gammaproteobacteria</taxon>
        <taxon>Oceanospirillales</taxon>
        <taxon>Oceanospirillaceae</taxon>
        <taxon>Litoribacillus</taxon>
    </lineage>
</organism>
<evidence type="ECO:0000313" key="4">
    <source>
        <dbReference type="EMBL" id="GAA3910787.1"/>
    </source>
</evidence>
<dbReference type="InterPro" id="IPR001509">
    <property type="entry name" value="Epimerase_deHydtase"/>
</dbReference>
<name>A0ABP7M2Y2_9GAMM</name>
<keyword evidence="5" id="KW-1185">Reference proteome</keyword>
<dbReference type="InterPro" id="IPR036291">
    <property type="entry name" value="NAD(P)-bd_dom_sf"/>
</dbReference>
<dbReference type="Pfam" id="PF01370">
    <property type="entry name" value="Epimerase"/>
    <property type="match status" value="2"/>
</dbReference>
<protein>
    <submittedName>
        <fullName evidence="4">NAD-dependent epimerase/dehydratase family protein</fullName>
    </submittedName>
</protein>